<proteinExistence type="predicted"/>
<dbReference type="SUPFAM" id="SSF55298">
    <property type="entry name" value="YjgF-like"/>
    <property type="match status" value="1"/>
</dbReference>
<keyword evidence="2" id="KW-1185">Reference proteome</keyword>
<dbReference type="InterPro" id="IPR035959">
    <property type="entry name" value="RutC-like_sf"/>
</dbReference>
<comment type="caution">
    <text evidence="1">The sequence shown here is derived from an EMBL/GenBank/DDBJ whole genome shotgun (WGS) entry which is preliminary data.</text>
</comment>
<evidence type="ECO:0000313" key="2">
    <source>
        <dbReference type="Proteomes" id="UP000669179"/>
    </source>
</evidence>
<organism evidence="1 2">
    <name type="scientific">Actinomadura barringtoniae</name>
    <dbReference type="NCBI Taxonomy" id="1427535"/>
    <lineage>
        <taxon>Bacteria</taxon>
        <taxon>Bacillati</taxon>
        <taxon>Actinomycetota</taxon>
        <taxon>Actinomycetes</taxon>
        <taxon>Streptosporangiales</taxon>
        <taxon>Thermomonosporaceae</taxon>
        <taxon>Actinomadura</taxon>
    </lineage>
</organism>
<dbReference type="CDD" id="cd00448">
    <property type="entry name" value="YjgF_YER057c_UK114_family"/>
    <property type="match status" value="1"/>
</dbReference>
<protein>
    <submittedName>
        <fullName evidence="1">RidA family protein</fullName>
    </submittedName>
</protein>
<gene>
    <name evidence="1" type="ORF">J4573_06025</name>
</gene>
<dbReference type="Pfam" id="PF01042">
    <property type="entry name" value="Ribonuc_L-PSP"/>
    <property type="match status" value="1"/>
</dbReference>
<dbReference type="PANTHER" id="PTHR43857:SF1">
    <property type="entry name" value="YJGH FAMILY PROTEIN"/>
    <property type="match status" value="1"/>
</dbReference>
<evidence type="ECO:0000313" key="1">
    <source>
        <dbReference type="EMBL" id="MBO2446640.1"/>
    </source>
</evidence>
<reference evidence="1" key="1">
    <citation type="submission" date="2021-03" db="EMBL/GenBank/DDBJ databases">
        <authorList>
            <person name="Kanchanasin P."/>
            <person name="Saeng-In P."/>
            <person name="Phongsopitanun W."/>
            <person name="Yuki M."/>
            <person name="Kudo T."/>
            <person name="Ohkuma M."/>
            <person name="Tanasupawat S."/>
        </authorList>
    </citation>
    <scope>NUCLEOTIDE SEQUENCE</scope>
    <source>
        <strain evidence="1">GKU 128</strain>
    </source>
</reference>
<sequence length="150" mass="15622">MRIMNEIPPANGVRLIRSTDLAPVAEYAYAAVAESPVSAIWTAGACPLDAEGNTVAIGDYAGQAEQVMRNLVTALESAGASLADVVKTTVYVASSSQADLVAAWQVVRDHMGEHDAPSTLLGVSVLGYDDQLVEVEAVAVLIEEPVTPQG</sequence>
<dbReference type="Proteomes" id="UP000669179">
    <property type="component" value="Unassembled WGS sequence"/>
</dbReference>
<name>A0A939P759_9ACTN</name>
<accession>A0A939P759</accession>
<dbReference type="InterPro" id="IPR006175">
    <property type="entry name" value="YjgF/YER057c/UK114"/>
</dbReference>
<dbReference type="EMBL" id="JAGEOJ010000002">
    <property type="protein sequence ID" value="MBO2446640.1"/>
    <property type="molecule type" value="Genomic_DNA"/>
</dbReference>
<dbReference type="PANTHER" id="PTHR43857">
    <property type="entry name" value="BLR7761 PROTEIN"/>
    <property type="match status" value="1"/>
</dbReference>
<dbReference type="Gene3D" id="3.30.1330.40">
    <property type="entry name" value="RutC-like"/>
    <property type="match status" value="1"/>
</dbReference>
<dbReference type="AlphaFoldDB" id="A0A939P759"/>